<reference evidence="2" key="1">
    <citation type="submission" date="2017-01" db="EMBL/GenBank/DDBJ databases">
        <authorList>
            <person name="Wolfgang W.J."/>
            <person name="Cole J."/>
            <person name="Wroblewski D."/>
            <person name="Mcginnis J."/>
            <person name="Musser K.A."/>
        </authorList>
    </citation>
    <scope>NUCLEOTIDE SEQUENCE [LARGE SCALE GENOMIC DNA]</scope>
    <source>
        <strain evidence="2">DSM 19151</strain>
    </source>
</reference>
<comment type="caution">
    <text evidence="1">The sequence shown here is derived from an EMBL/GenBank/DDBJ whole genome shotgun (WGS) entry which is preliminary data.</text>
</comment>
<organism evidence="1 2">
    <name type="scientific">Neisseria dentiae</name>
    <dbReference type="NCBI Taxonomy" id="194197"/>
    <lineage>
        <taxon>Bacteria</taxon>
        <taxon>Pseudomonadati</taxon>
        <taxon>Pseudomonadota</taxon>
        <taxon>Betaproteobacteria</taxon>
        <taxon>Neisseriales</taxon>
        <taxon>Neisseriaceae</taxon>
        <taxon>Neisseria</taxon>
    </lineage>
</organism>
<protein>
    <recommendedName>
        <fullName evidence="3">HNH endonuclease</fullName>
    </recommendedName>
</protein>
<dbReference type="Proteomes" id="UP000193118">
    <property type="component" value="Unassembled WGS sequence"/>
</dbReference>
<sequence length="107" mass="12353">MSDKAYQAWVRRQPSCISGRYSEWVNGDGWCEYAHVRRAKSSGTGYKPLYSGVPLTREEHRLQHEMGETYLLAANGIITADAKGWFDEQAKKYFERYQDLVLREGDA</sequence>
<evidence type="ECO:0000313" key="1">
    <source>
        <dbReference type="EMBL" id="OSI16519.1"/>
    </source>
</evidence>
<accession>A0A1X3D9A3</accession>
<dbReference type="EMBL" id="MTBO01000015">
    <property type="protein sequence ID" value="OSI16519.1"/>
    <property type="molecule type" value="Genomic_DNA"/>
</dbReference>
<name>A0A1X3D9A3_9NEIS</name>
<gene>
    <name evidence="1" type="ORF">BWD09_07080</name>
</gene>
<evidence type="ECO:0000313" key="2">
    <source>
        <dbReference type="Proteomes" id="UP000193118"/>
    </source>
</evidence>
<evidence type="ECO:0008006" key="3">
    <source>
        <dbReference type="Google" id="ProtNLM"/>
    </source>
</evidence>
<keyword evidence="2" id="KW-1185">Reference proteome</keyword>
<dbReference type="RefSeq" id="WP_147286725.1">
    <property type="nucleotide sequence ID" value="NZ_CAUJPZ010000012.1"/>
</dbReference>
<proteinExistence type="predicted"/>
<dbReference type="AlphaFoldDB" id="A0A1X3D9A3"/>
<dbReference type="STRING" id="194197.BWD09_07080"/>